<proteinExistence type="predicted"/>
<reference evidence="1 2" key="1">
    <citation type="submission" date="2021-08" db="EMBL/GenBank/DDBJ databases">
        <title>Novel members of of the genus Stenotrophomonas from differernt environment.</title>
        <authorList>
            <person name="Deng Y."/>
        </authorList>
    </citation>
    <scope>NUCLEOTIDE SEQUENCE [LARGE SCALE GENOMIC DNA]</scope>
    <source>
        <strain evidence="1 2">CPCC 101365</strain>
    </source>
</reference>
<sequence length="77" mass="8352">MTFPQDASAQTTCPECRGDNLYTRGGHGPDLLPGASGVFASAEMRSVVCRDCGLVRCYASSEALERITPENGWRKTR</sequence>
<organism evidence="1 2">
    <name type="scientific">Stenotrophomonas mori</name>
    <dbReference type="NCBI Taxonomy" id="2871096"/>
    <lineage>
        <taxon>Bacteria</taxon>
        <taxon>Pseudomonadati</taxon>
        <taxon>Pseudomonadota</taxon>
        <taxon>Gammaproteobacteria</taxon>
        <taxon>Lysobacterales</taxon>
        <taxon>Lysobacteraceae</taxon>
        <taxon>Stenotrophomonas</taxon>
    </lineage>
</organism>
<comment type="caution">
    <text evidence="1">The sequence shown here is derived from an EMBL/GenBank/DDBJ whole genome shotgun (WGS) entry which is preliminary data.</text>
</comment>
<dbReference type="EMBL" id="JAIKTS010000001">
    <property type="protein sequence ID" value="MCL7714277.1"/>
    <property type="molecule type" value="Genomic_DNA"/>
</dbReference>
<evidence type="ECO:0000313" key="2">
    <source>
        <dbReference type="Proteomes" id="UP001431235"/>
    </source>
</evidence>
<dbReference type="Proteomes" id="UP001431235">
    <property type="component" value="Unassembled WGS sequence"/>
</dbReference>
<evidence type="ECO:0000313" key="1">
    <source>
        <dbReference type="EMBL" id="MCL7714277.1"/>
    </source>
</evidence>
<keyword evidence="2" id="KW-1185">Reference proteome</keyword>
<dbReference type="RefSeq" id="WP_250062960.1">
    <property type="nucleotide sequence ID" value="NZ_JAIKTS010000001.1"/>
</dbReference>
<protein>
    <recommendedName>
        <fullName evidence="3">Transcription initiation factor TFIIIB</fullName>
    </recommendedName>
</protein>
<name>A0ABT0SG77_9GAMM</name>
<evidence type="ECO:0008006" key="3">
    <source>
        <dbReference type="Google" id="ProtNLM"/>
    </source>
</evidence>
<accession>A0ABT0SG77</accession>
<gene>
    <name evidence="1" type="ORF">K5L01_06395</name>
</gene>